<dbReference type="STRING" id="335284.Pcryo_1591"/>
<protein>
    <submittedName>
        <fullName evidence="1">Uncharacterized protein</fullName>
    </submittedName>
</protein>
<gene>
    <name evidence="1" type="ordered locus">Pcryo_1591</name>
</gene>
<dbReference type="AlphaFoldDB" id="Q1QAD5"/>
<dbReference type="KEGG" id="pcr:Pcryo_1591"/>
<sequence>MILALFYEYSLGYLERRDKVMNNKDISVKLSDTIERQDFKRAIDAVQTLRPSDIVDITALIKPKIARQLLQQLPNRSTIFAYPDTDIQGTFASVFLVLYSR</sequence>
<evidence type="ECO:0000313" key="2">
    <source>
        <dbReference type="Proteomes" id="UP000002425"/>
    </source>
</evidence>
<dbReference type="EMBL" id="CP000323">
    <property type="protein sequence ID" value="ABE75368.1"/>
    <property type="molecule type" value="Genomic_DNA"/>
</dbReference>
<evidence type="ECO:0000313" key="1">
    <source>
        <dbReference type="EMBL" id="ABE75368.1"/>
    </source>
</evidence>
<name>Q1QAD5_PSYCK</name>
<keyword evidence="2" id="KW-1185">Reference proteome</keyword>
<organism evidence="1 2">
    <name type="scientific">Psychrobacter cryohalolentis (strain ATCC BAA-1226 / DSM 17306 / VKM B-2378 / K5)</name>
    <dbReference type="NCBI Taxonomy" id="335284"/>
    <lineage>
        <taxon>Bacteria</taxon>
        <taxon>Pseudomonadati</taxon>
        <taxon>Pseudomonadota</taxon>
        <taxon>Gammaproteobacteria</taxon>
        <taxon>Moraxellales</taxon>
        <taxon>Moraxellaceae</taxon>
        <taxon>Psychrobacter</taxon>
    </lineage>
</organism>
<accession>Q1QAD5</accession>
<reference evidence="1" key="1">
    <citation type="submission" date="2006-03" db="EMBL/GenBank/DDBJ databases">
        <title>Complete sequence of chromosome of Psychrobacter cryohalolentis K5.</title>
        <authorList>
            <consortium name="US DOE Joint Genome Institute"/>
            <person name="Copeland A."/>
            <person name="Lucas S."/>
            <person name="Lapidus A."/>
            <person name="Barry K."/>
            <person name="Detter J.C."/>
            <person name="Glavina del Rio T."/>
            <person name="Hammon N."/>
            <person name="Israni S."/>
            <person name="Dalin E."/>
            <person name="Tice H."/>
            <person name="Pitluck S."/>
            <person name="Brettin T."/>
            <person name="Bruce D."/>
            <person name="Han C."/>
            <person name="Tapia R."/>
            <person name="Sims D.R."/>
            <person name="Gilna P."/>
            <person name="Schmutz J."/>
            <person name="Larimer F."/>
            <person name="Land M."/>
            <person name="Hauser L."/>
            <person name="Kyrpides N."/>
            <person name="Kim E."/>
            <person name="Richardson P."/>
        </authorList>
    </citation>
    <scope>NUCLEOTIDE SEQUENCE</scope>
    <source>
        <strain evidence="1">K5</strain>
    </source>
</reference>
<dbReference type="HOGENOM" id="CLU_2289280_0_0_6"/>
<proteinExistence type="predicted"/>
<dbReference type="Proteomes" id="UP000002425">
    <property type="component" value="Chromosome"/>
</dbReference>